<dbReference type="AlphaFoldDB" id="A0A1H4INL5"/>
<proteinExistence type="inferred from homology"/>
<keyword evidence="4 7" id="KW-0808">Transferase</keyword>
<dbReference type="GO" id="GO:0016757">
    <property type="term" value="F:glycosyltransferase activity"/>
    <property type="evidence" value="ECO:0007669"/>
    <property type="project" value="UniProtKB-KW"/>
</dbReference>
<evidence type="ECO:0000313" key="8">
    <source>
        <dbReference type="Proteomes" id="UP000199183"/>
    </source>
</evidence>
<dbReference type="Pfam" id="PF00535">
    <property type="entry name" value="Glycos_transf_2"/>
    <property type="match status" value="1"/>
</dbReference>
<dbReference type="CDD" id="cd00761">
    <property type="entry name" value="Glyco_tranf_GTA_type"/>
    <property type="match status" value="1"/>
</dbReference>
<dbReference type="STRING" id="640635.SAMN04489806_0091"/>
<dbReference type="PANTHER" id="PTHR43179:SF12">
    <property type="entry name" value="GALACTOFURANOSYLTRANSFERASE GLFT2"/>
    <property type="match status" value="1"/>
</dbReference>
<keyword evidence="3" id="KW-0328">Glycosyltransferase</keyword>
<feature type="compositionally biased region" description="Basic and acidic residues" evidence="5">
    <location>
        <begin position="288"/>
        <end position="297"/>
    </location>
</feature>
<evidence type="ECO:0000256" key="5">
    <source>
        <dbReference type="SAM" id="MobiDB-lite"/>
    </source>
</evidence>
<evidence type="ECO:0000256" key="3">
    <source>
        <dbReference type="ARBA" id="ARBA00022676"/>
    </source>
</evidence>
<reference evidence="7 8" key="1">
    <citation type="submission" date="2016-10" db="EMBL/GenBank/DDBJ databases">
        <authorList>
            <person name="de Groot N.N."/>
        </authorList>
    </citation>
    <scope>NUCLEOTIDE SEQUENCE [LARGE SCALE GENOMIC DNA]</scope>
    <source>
        <strain evidence="7 8">DSM 21799</strain>
    </source>
</reference>
<dbReference type="PANTHER" id="PTHR43179">
    <property type="entry name" value="RHAMNOSYLTRANSFERASE WBBL"/>
    <property type="match status" value="1"/>
</dbReference>
<evidence type="ECO:0000256" key="2">
    <source>
        <dbReference type="ARBA" id="ARBA00006739"/>
    </source>
</evidence>
<dbReference type="Proteomes" id="UP000199183">
    <property type="component" value="Unassembled WGS sequence"/>
</dbReference>
<dbReference type="InterPro" id="IPR001173">
    <property type="entry name" value="Glyco_trans_2-like"/>
</dbReference>
<sequence length="297" mass="32471">MQSRRWSGAWAREHAHGPDPLVDVLIPTVGRRAELAVTLAGLAAQDDPPFGVVVSDQSDDGVESAAAVAAMLRILEAQGRPVSVKRHLPRRGLAEQRQFLLDQSSAEYVLFLDDDIWLEPGTLSRLVDAISSLGCGLVGSAVQGLSFLDDVRPREQHPLEWWDGDVVPERITRHSPEFERWTLHNAANLAHAAAHADIAEGGWRAYKIAWVGGCCLFRRSALIECGGFRFWRELPVQHVGEDVVAQWRVMERFGGAGLLPSGAVHLEAPTTITDRDVEAAEAVGTDGPEGKREGRMS</sequence>
<organism evidence="7 8">
    <name type="scientific">Paramicrobacterium humi</name>
    <dbReference type="NCBI Taxonomy" id="640635"/>
    <lineage>
        <taxon>Bacteria</taxon>
        <taxon>Bacillati</taxon>
        <taxon>Actinomycetota</taxon>
        <taxon>Actinomycetes</taxon>
        <taxon>Micrococcales</taxon>
        <taxon>Microbacteriaceae</taxon>
        <taxon>Paramicrobacterium</taxon>
    </lineage>
</organism>
<evidence type="ECO:0000256" key="1">
    <source>
        <dbReference type="ARBA" id="ARBA00004776"/>
    </source>
</evidence>
<evidence type="ECO:0000256" key="4">
    <source>
        <dbReference type="ARBA" id="ARBA00022679"/>
    </source>
</evidence>
<dbReference type="SUPFAM" id="SSF53448">
    <property type="entry name" value="Nucleotide-diphospho-sugar transferases"/>
    <property type="match status" value="1"/>
</dbReference>
<comment type="pathway">
    <text evidence="1">Cell wall biogenesis; cell wall polysaccharide biosynthesis.</text>
</comment>
<feature type="region of interest" description="Disordered" evidence="5">
    <location>
        <begin position="277"/>
        <end position="297"/>
    </location>
</feature>
<gene>
    <name evidence="7" type="ORF">SAMN04489806_0091</name>
</gene>
<feature type="domain" description="Glycosyltransferase 2-like" evidence="6">
    <location>
        <begin position="24"/>
        <end position="144"/>
    </location>
</feature>
<dbReference type="Gene3D" id="3.90.550.10">
    <property type="entry name" value="Spore Coat Polysaccharide Biosynthesis Protein SpsA, Chain A"/>
    <property type="match status" value="1"/>
</dbReference>
<keyword evidence="8" id="KW-1185">Reference proteome</keyword>
<dbReference type="InterPro" id="IPR029044">
    <property type="entry name" value="Nucleotide-diphossugar_trans"/>
</dbReference>
<comment type="similarity">
    <text evidence="2">Belongs to the glycosyltransferase 2 family.</text>
</comment>
<protein>
    <submittedName>
        <fullName evidence="7">Glycosyltransferase like family 2</fullName>
    </submittedName>
</protein>
<name>A0A1H4INL5_9MICO</name>
<accession>A0A1H4INL5</accession>
<evidence type="ECO:0000259" key="6">
    <source>
        <dbReference type="Pfam" id="PF00535"/>
    </source>
</evidence>
<dbReference type="RefSeq" id="WP_245723478.1">
    <property type="nucleotide sequence ID" value="NZ_FNRY01000001.1"/>
</dbReference>
<dbReference type="EMBL" id="FNRY01000001">
    <property type="protein sequence ID" value="SEB35669.1"/>
    <property type="molecule type" value="Genomic_DNA"/>
</dbReference>
<evidence type="ECO:0000313" key="7">
    <source>
        <dbReference type="EMBL" id="SEB35669.1"/>
    </source>
</evidence>